<evidence type="ECO:0000259" key="8">
    <source>
        <dbReference type="Pfam" id="PF10520"/>
    </source>
</evidence>
<dbReference type="PANTHER" id="PTHR48231">
    <property type="entry name" value="TMEM189_B_DMAIN DOMAIN-CONTAINING PROTEIN"/>
    <property type="match status" value="1"/>
</dbReference>
<protein>
    <recommendedName>
        <fullName evidence="8">Lipid desaturase domain-containing protein</fullName>
    </recommendedName>
</protein>
<evidence type="ECO:0000256" key="6">
    <source>
        <dbReference type="SAM" id="MobiDB-lite"/>
    </source>
</evidence>
<sequence length="255" mass="26547">MPSAAQSHDGDSSDNKRRSTWPQRAWTLAGTAAILSSAVTCVRLLAATGSSTTELLAAAAAAFAGYSLADLSTGVYHWFIDNYGGTATPVIGAQVASFMDHHRHPQPCNLLHVLAAAVAVALPAAGAALSARGATAASHAFACAFAACAMLSVQFHAAPRGCPPASGRCRPPARSCPAPSTPGTTARAPHNSNYCSVSGMWNPVLDRYMAFHKLEKVIYLATGVRPRSWGQVVVVEGSEHARTSTPPAGRHGRHR</sequence>
<evidence type="ECO:0000256" key="1">
    <source>
        <dbReference type="ARBA" id="ARBA00004141"/>
    </source>
</evidence>
<evidence type="ECO:0000313" key="9">
    <source>
        <dbReference type="EMBL" id="KAG0519660.1"/>
    </source>
</evidence>
<dbReference type="GO" id="GO:0016020">
    <property type="term" value="C:membrane"/>
    <property type="evidence" value="ECO:0007669"/>
    <property type="project" value="UniProtKB-SubCell"/>
</dbReference>
<feature type="compositionally biased region" description="Low complexity" evidence="6">
    <location>
        <begin position="168"/>
        <end position="178"/>
    </location>
</feature>
<evidence type="ECO:0000256" key="3">
    <source>
        <dbReference type="ARBA" id="ARBA00022692"/>
    </source>
</evidence>
<dbReference type="EMBL" id="CM027687">
    <property type="protein sequence ID" value="KAG0519660.1"/>
    <property type="molecule type" value="Genomic_DNA"/>
</dbReference>
<comment type="caution">
    <text evidence="9">The sequence shown here is derived from an EMBL/GenBank/DDBJ whole genome shotgun (WGS) entry which is preliminary data.</text>
</comment>
<keyword evidence="4 7" id="KW-1133">Transmembrane helix</keyword>
<evidence type="ECO:0000256" key="7">
    <source>
        <dbReference type="SAM" id="Phobius"/>
    </source>
</evidence>
<evidence type="ECO:0000256" key="5">
    <source>
        <dbReference type="ARBA" id="ARBA00023136"/>
    </source>
</evidence>
<gene>
    <name evidence="9" type="ORF">BDA96_08G006000</name>
</gene>
<accession>A0A921QG15</accession>
<feature type="transmembrane region" description="Helical" evidence="7">
    <location>
        <begin position="55"/>
        <end position="79"/>
    </location>
</feature>
<feature type="transmembrane region" description="Helical" evidence="7">
    <location>
        <begin position="25"/>
        <end position="46"/>
    </location>
</feature>
<dbReference type="AlphaFoldDB" id="A0A921QG15"/>
<keyword evidence="3 7" id="KW-0812">Transmembrane</keyword>
<proteinExistence type="inferred from homology"/>
<reference evidence="9" key="2">
    <citation type="submission" date="2020-10" db="EMBL/GenBank/DDBJ databases">
        <authorList>
            <person name="Cooper E.A."/>
            <person name="Brenton Z.W."/>
            <person name="Flinn B.S."/>
            <person name="Jenkins J."/>
            <person name="Shu S."/>
            <person name="Flowers D."/>
            <person name="Luo F."/>
            <person name="Wang Y."/>
            <person name="Xia P."/>
            <person name="Barry K."/>
            <person name="Daum C."/>
            <person name="Lipzen A."/>
            <person name="Yoshinaga Y."/>
            <person name="Schmutz J."/>
            <person name="Saski C."/>
            <person name="Vermerris W."/>
            <person name="Kresovich S."/>
        </authorList>
    </citation>
    <scope>NUCLEOTIDE SEQUENCE</scope>
</reference>
<feature type="domain" description="Lipid desaturase" evidence="8">
    <location>
        <begin position="66"/>
        <end position="229"/>
    </location>
</feature>
<comment type="subcellular location">
    <subcellularLocation>
        <location evidence="1">Membrane</location>
        <topology evidence="1">Multi-pass membrane protein</topology>
    </subcellularLocation>
</comment>
<organism evidence="9 10">
    <name type="scientific">Sorghum bicolor</name>
    <name type="common">Sorghum</name>
    <name type="synonym">Sorghum vulgare</name>
    <dbReference type="NCBI Taxonomy" id="4558"/>
    <lineage>
        <taxon>Eukaryota</taxon>
        <taxon>Viridiplantae</taxon>
        <taxon>Streptophyta</taxon>
        <taxon>Embryophyta</taxon>
        <taxon>Tracheophyta</taxon>
        <taxon>Spermatophyta</taxon>
        <taxon>Magnoliopsida</taxon>
        <taxon>Liliopsida</taxon>
        <taxon>Poales</taxon>
        <taxon>Poaceae</taxon>
        <taxon>PACMAD clade</taxon>
        <taxon>Panicoideae</taxon>
        <taxon>Andropogonodae</taxon>
        <taxon>Andropogoneae</taxon>
        <taxon>Sorghinae</taxon>
        <taxon>Sorghum</taxon>
    </lineage>
</organism>
<dbReference type="Proteomes" id="UP000807115">
    <property type="component" value="Chromosome 8"/>
</dbReference>
<reference evidence="9" key="1">
    <citation type="journal article" date="2019" name="BMC Genomics">
        <title>A new reference genome for Sorghum bicolor reveals high levels of sequence similarity between sweet and grain genotypes: implications for the genetics of sugar metabolism.</title>
        <authorList>
            <person name="Cooper E.A."/>
            <person name="Brenton Z.W."/>
            <person name="Flinn B.S."/>
            <person name="Jenkins J."/>
            <person name="Shu S."/>
            <person name="Flowers D."/>
            <person name="Luo F."/>
            <person name="Wang Y."/>
            <person name="Xia P."/>
            <person name="Barry K."/>
            <person name="Daum C."/>
            <person name="Lipzen A."/>
            <person name="Yoshinaga Y."/>
            <person name="Schmutz J."/>
            <person name="Saski C."/>
            <person name="Vermerris W."/>
            <person name="Kresovich S."/>
        </authorList>
    </citation>
    <scope>NUCLEOTIDE SEQUENCE</scope>
</reference>
<evidence type="ECO:0000313" key="10">
    <source>
        <dbReference type="Proteomes" id="UP000807115"/>
    </source>
</evidence>
<name>A0A921QG15_SORBI</name>
<comment type="similarity">
    <text evidence="2">Belongs to the fatty acid desaturase CarF family.</text>
</comment>
<evidence type="ECO:0000256" key="2">
    <source>
        <dbReference type="ARBA" id="ARBA00007620"/>
    </source>
</evidence>
<dbReference type="InterPro" id="IPR019547">
    <property type="entry name" value="Lipid_desat"/>
</dbReference>
<evidence type="ECO:0000256" key="4">
    <source>
        <dbReference type="ARBA" id="ARBA00022989"/>
    </source>
</evidence>
<feature type="transmembrane region" description="Helical" evidence="7">
    <location>
        <begin position="110"/>
        <end position="129"/>
    </location>
</feature>
<feature type="transmembrane region" description="Helical" evidence="7">
    <location>
        <begin position="136"/>
        <end position="157"/>
    </location>
</feature>
<dbReference type="Pfam" id="PF10520">
    <property type="entry name" value="Lipid_desat"/>
    <property type="match status" value="1"/>
</dbReference>
<dbReference type="PANTHER" id="PTHR48231:SF1">
    <property type="entry name" value="OS08G0187900 PROTEIN"/>
    <property type="match status" value="1"/>
</dbReference>
<feature type="region of interest" description="Disordered" evidence="6">
    <location>
        <begin position="168"/>
        <end position="189"/>
    </location>
</feature>
<keyword evidence="5 7" id="KW-0472">Membrane</keyword>